<name>A0ABT6G1M5_9FLAO</name>
<dbReference type="EMBL" id="JARSBN010000004">
    <property type="protein sequence ID" value="MDG4715921.1"/>
    <property type="molecule type" value="Genomic_DNA"/>
</dbReference>
<protein>
    <submittedName>
        <fullName evidence="1">Uncharacterized protein</fullName>
    </submittedName>
</protein>
<keyword evidence="2" id="KW-1185">Reference proteome</keyword>
<dbReference type="Proteomes" id="UP001529085">
    <property type="component" value="Unassembled WGS sequence"/>
</dbReference>
<sequence>MNSFFILRTKDAYYADVDAKIKLYEDFLKNEKNAPLKPYAELRLKELKEEKFLERD</sequence>
<organism evidence="1 2">
    <name type="scientific">Winogradskyella marincola</name>
    <dbReference type="NCBI Taxonomy" id="3037795"/>
    <lineage>
        <taxon>Bacteria</taxon>
        <taxon>Pseudomonadati</taxon>
        <taxon>Bacteroidota</taxon>
        <taxon>Flavobacteriia</taxon>
        <taxon>Flavobacteriales</taxon>
        <taxon>Flavobacteriaceae</taxon>
        <taxon>Winogradskyella</taxon>
    </lineage>
</organism>
<gene>
    <name evidence="1" type="ORF">P7122_08560</name>
</gene>
<evidence type="ECO:0000313" key="2">
    <source>
        <dbReference type="Proteomes" id="UP001529085"/>
    </source>
</evidence>
<proteinExistence type="predicted"/>
<evidence type="ECO:0000313" key="1">
    <source>
        <dbReference type="EMBL" id="MDG4715921.1"/>
    </source>
</evidence>
<accession>A0ABT6G1M5</accession>
<reference evidence="1 2" key="1">
    <citation type="submission" date="2023-03" db="EMBL/GenBank/DDBJ databases">
        <title>Strain YYF002 represents a novel species in the genus Winogradskyella isolated from seawater.</title>
        <authorList>
            <person name="Fu Z.-Y."/>
        </authorList>
    </citation>
    <scope>NUCLEOTIDE SEQUENCE [LARGE SCALE GENOMIC DNA]</scope>
    <source>
        <strain evidence="1 2">YYF002</strain>
    </source>
</reference>
<dbReference type="RefSeq" id="WP_278005375.1">
    <property type="nucleotide sequence ID" value="NZ_JARSBN010000004.1"/>
</dbReference>
<comment type="caution">
    <text evidence="1">The sequence shown here is derived from an EMBL/GenBank/DDBJ whole genome shotgun (WGS) entry which is preliminary data.</text>
</comment>